<dbReference type="InterPro" id="IPR029052">
    <property type="entry name" value="Metallo-depent_PP-like"/>
</dbReference>
<comment type="function">
    <text evidence="4">SbcCD cleaves DNA hairpin structures. These structures can inhibit DNA replication and are intermediates in certain DNA recombination reactions. The complex acts as a 3'-&gt;5' double strand exonuclease that can open hairpins. It also has a 5' single-strand endonuclease activity.</text>
</comment>
<dbReference type="InterPro" id="IPR050535">
    <property type="entry name" value="DNA_Repair-Maintenance_Comp"/>
</dbReference>
<reference evidence="6 7" key="1">
    <citation type="submission" date="2023-05" db="EMBL/GenBank/DDBJ databases">
        <title>Adaptations of aquatic viruses from atmosphere-close ecosystems of the Central Arctic Ocean.</title>
        <authorList>
            <person name="Rahlff J."/>
            <person name="Holmfeldt K."/>
        </authorList>
    </citation>
    <scope>NUCLEOTIDE SEQUENCE [LARGE SCALE GENOMIC DNA]</scope>
    <source>
        <strain evidence="6 7">Arc14</strain>
    </source>
</reference>
<evidence type="ECO:0000256" key="4">
    <source>
        <dbReference type="RuleBase" id="RU363069"/>
    </source>
</evidence>
<comment type="caution">
    <text evidence="6">The sequence shown here is derived from an EMBL/GenBank/DDBJ whole genome shotgun (WGS) entry which is preliminary data.</text>
</comment>
<evidence type="ECO:0000313" key="7">
    <source>
        <dbReference type="Proteomes" id="UP001568894"/>
    </source>
</evidence>
<proteinExistence type="inferred from homology"/>
<dbReference type="InterPro" id="IPR004593">
    <property type="entry name" value="SbcD"/>
</dbReference>
<dbReference type="CDD" id="cd00840">
    <property type="entry name" value="MPP_Mre11_N"/>
    <property type="match status" value="1"/>
</dbReference>
<keyword evidence="7" id="KW-1185">Reference proteome</keyword>
<dbReference type="Pfam" id="PF00149">
    <property type="entry name" value="Metallophos"/>
    <property type="match status" value="1"/>
</dbReference>
<keyword evidence="4" id="KW-0233">DNA recombination</keyword>
<dbReference type="Proteomes" id="UP001568894">
    <property type="component" value="Unassembled WGS sequence"/>
</dbReference>
<keyword evidence="4" id="KW-0255">Endonuclease</keyword>
<keyword evidence="2 4" id="KW-0378">Hydrolase</keyword>
<gene>
    <name evidence="4 6" type="primary">sbcD</name>
    <name evidence="6" type="ORF">QO192_12055</name>
</gene>
<dbReference type="InterPro" id="IPR004843">
    <property type="entry name" value="Calcineurin-like_PHP"/>
</dbReference>
<dbReference type="GO" id="GO:0004527">
    <property type="term" value="F:exonuclease activity"/>
    <property type="evidence" value="ECO:0007669"/>
    <property type="project" value="UniProtKB-KW"/>
</dbReference>
<name>A0ABV4KEB6_9FLAO</name>
<dbReference type="InterPro" id="IPR041796">
    <property type="entry name" value="Mre11_N"/>
</dbReference>
<protein>
    <recommendedName>
        <fullName evidence="4">Nuclease SbcCD subunit D</fullName>
    </recommendedName>
</protein>
<dbReference type="EMBL" id="JASMRN010000009">
    <property type="protein sequence ID" value="MEZ7516013.1"/>
    <property type="molecule type" value="Genomic_DNA"/>
</dbReference>
<keyword evidence="4" id="KW-0235">DNA replication</keyword>
<dbReference type="PANTHER" id="PTHR30337">
    <property type="entry name" value="COMPONENT OF ATP-DEPENDENT DSDNA EXONUCLEASE"/>
    <property type="match status" value="1"/>
</dbReference>
<evidence type="ECO:0000256" key="1">
    <source>
        <dbReference type="ARBA" id="ARBA00022722"/>
    </source>
</evidence>
<dbReference type="Gene3D" id="3.60.21.10">
    <property type="match status" value="1"/>
</dbReference>
<sequence>MSIKILHTADWHIGKQLHKIDMAPDMELFFDWLLLCIQEQNIDVLLMSGDLFDQANPSQAALTQYYKFLKRLIPLKCKVIITGGNHDSAHVINAPKELLQILEIKVVGGIPENIKDLFVEVNAHGEKVVIAAVPFLRDRDIRNAAPGESYSDKIELIKEGIAAYFKSVNDYYNAHYGTTAYIVMAHLFAQGASISDSEREIQIGNQASVVSAVFGEEPHYVALGHIHRPQMVSKPSVRYSGSPIALSFSEKKDIKEVVLLTVTGDKVEFETVAIPKFRKLVTFKGTIEEVEAKINTYESNSQLTDLAEIIIEEENENIAHVKALENLLTAEVDNKLQILKGSIQFKNAVIGTSKLLSKGEDIKDFSAVQLFQKRLQQDESVSNSEELIHAFKEILEGLETTEVIE</sequence>
<dbReference type="NCBIfam" id="TIGR00619">
    <property type="entry name" value="sbcd"/>
    <property type="match status" value="1"/>
</dbReference>
<comment type="subunit">
    <text evidence="4">Heterodimer of SbcC and SbcD.</text>
</comment>
<organism evidence="6 7">
    <name type="scientific">Flavobacterium frigidarium</name>
    <dbReference type="NCBI Taxonomy" id="99286"/>
    <lineage>
        <taxon>Bacteria</taxon>
        <taxon>Pseudomonadati</taxon>
        <taxon>Bacteroidota</taxon>
        <taxon>Flavobacteriia</taxon>
        <taxon>Flavobacteriales</taxon>
        <taxon>Flavobacteriaceae</taxon>
        <taxon>Flavobacterium</taxon>
    </lineage>
</organism>
<comment type="similarity">
    <text evidence="4">Belongs to the SbcD family.</text>
</comment>
<dbReference type="SUPFAM" id="SSF56300">
    <property type="entry name" value="Metallo-dependent phosphatases"/>
    <property type="match status" value="1"/>
</dbReference>
<accession>A0ABV4KEB6</accession>
<feature type="domain" description="Calcineurin-like phosphoesterase" evidence="5">
    <location>
        <begin position="3"/>
        <end position="229"/>
    </location>
</feature>
<evidence type="ECO:0000259" key="5">
    <source>
        <dbReference type="Pfam" id="PF00149"/>
    </source>
</evidence>
<evidence type="ECO:0000256" key="3">
    <source>
        <dbReference type="ARBA" id="ARBA00022839"/>
    </source>
</evidence>
<evidence type="ECO:0000313" key="6">
    <source>
        <dbReference type="EMBL" id="MEZ7516013.1"/>
    </source>
</evidence>
<keyword evidence="1 4" id="KW-0540">Nuclease</keyword>
<evidence type="ECO:0000256" key="2">
    <source>
        <dbReference type="ARBA" id="ARBA00022801"/>
    </source>
</evidence>
<dbReference type="RefSeq" id="WP_371570916.1">
    <property type="nucleotide sequence ID" value="NZ_JASMRN010000009.1"/>
</dbReference>
<dbReference type="PANTHER" id="PTHR30337:SF0">
    <property type="entry name" value="NUCLEASE SBCCD SUBUNIT D"/>
    <property type="match status" value="1"/>
</dbReference>
<keyword evidence="3 4" id="KW-0269">Exonuclease</keyword>